<feature type="domain" description="DNA methylase N-4/N-6" evidence="7">
    <location>
        <begin position="121"/>
        <end position="436"/>
    </location>
</feature>
<reference evidence="8 9" key="1">
    <citation type="journal article" date="2016" name="Int. J. Syst. Evol. Microbiol.">
        <title>Description of Comamonas sediminis sp. nov., isolated from lagoon sediments.</title>
        <authorList>
            <person name="Subhash Y."/>
            <person name="Bang J.J."/>
            <person name="You T.H."/>
            <person name="Lee S.S."/>
        </authorList>
    </citation>
    <scope>NUCLEOTIDE SEQUENCE [LARGE SCALE GENOMIC DNA]</scope>
    <source>
        <strain evidence="8 9">JCM 31169</strain>
    </source>
</reference>
<evidence type="ECO:0000256" key="3">
    <source>
        <dbReference type="ARBA" id="ARBA00022603"/>
    </source>
</evidence>
<dbReference type="GO" id="GO:0032259">
    <property type="term" value="P:methylation"/>
    <property type="evidence" value="ECO:0007669"/>
    <property type="project" value="UniProtKB-KW"/>
</dbReference>
<comment type="catalytic activity">
    <reaction evidence="6">
        <text>a 2'-deoxyadenosine in DNA + S-adenosyl-L-methionine = an N(6)-methyl-2'-deoxyadenosine in DNA + S-adenosyl-L-homocysteine + H(+)</text>
        <dbReference type="Rhea" id="RHEA:15197"/>
        <dbReference type="Rhea" id="RHEA-COMP:12418"/>
        <dbReference type="Rhea" id="RHEA-COMP:12419"/>
        <dbReference type="ChEBI" id="CHEBI:15378"/>
        <dbReference type="ChEBI" id="CHEBI:57856"/>
        <dbReference type="ChEBI" id="CHEBI:59789"/>
        <dbReference type="ChEBI" id="CHEBI:90615"/>
        <dbReference type="ChEBI" id="CHEBI:90616"/>
        <dbReference type="EC" id="2.1.1.72"/>
    </reaction>
</comment>
<dbReference type="EMBL" id="JBGBDC010000011">
    <property type="protein sequence ID" value="MEY2253698.1"/>
    <property type="molecule type" value="Genomic_DNA"/>
</dbReference>
<dbReference type="PRINTS" id="PR00506">
    <property type="entry name" value="D21N6MTFRASE"/>
</dbReference>
<accession>A0ABV4B8P9</accession>
<name>A0ABV4B8P9_9BURK</name>
<dbReference type="InterPro" id="IPR029063">
    <property type="entry name" value="SAM-dependent_MTases_sf"/>
</dbReference>
<sequence>MNKLKMHSPDLTQSNVDKLMELFPNCLTETRGANGEIRRSIDFDQLRQELSTSIVEGPQERYQLNWPGKREALLTANAPIAKTLRPYRDESVDFDTTRNLFIEGDNLDALKLLQETYLNKIKLIYIDPPYNTGKDFIYDDDFSERAEDFLRRSNQTDESGKRLVANTEANGRFHSDWLTMMYARLRLALNLLADDGAIFISIDDHEFQNLRCICDEVFGSANFIASIIWHKMDSPKNSARHLSEDHDYILLYAKNAEVWRPRLLPRSEKMIDRYQNLDNDPRGPWLLGDLAARNYYSKGTYGITTPSGKTIGGPPAGSYWRVSKEKFDELAADNRIWWGQSGDNRPGVKKFLSEVKEGVVPQTYWSWKDVGSTRNAKQELSKLMEASSGDELFVTPKPVKLIERMLSIATEPSEDAVVLDFFAGSGSTAHAVLTKNAADGGNRRWISVQLPEKAAEDKTISDLSQERIRRAGQSVLSGVYHENWSKDAGFRVLKIDSSNMKEVFYTPDAVTQDLLSDQVNNIREDRTSEDLLFQVLLDWGVDLALPITQETIAGKAVYLVDGNALVACFEEGLSEEVVKLLAKREPLRVVFRDAGFASDSVKINVEQIFKLMSPGTEVKCI</sequence>
<comment type="caution">
    <text evidence="8">The sequence shown here is derived from an EMBL/GenBank/DDBJ whole genome shotgun (WGS) entry which is preliminary data.</text>
</comment>
<protein>
    <recommendedName>
        <fullName evidence="2">site-specific DNA-methyltransferase (adenine-specific)</fullName>
        <ecNumber evidence="2">2.1.1.72</ecNumber>
    </recommendedName>
</protein>
<keyword evidence="3 8" id="KW-0489">Methyltransferase</keyword>
<proteinExistence type="inferred from homology"/>
<dbReference type="GO" id="GO:0008168">
    <property type="term" value="F:methyltransferase activity"/>
    <property type="evidence" value="ECO:0007669"/>
    <property type="project" value="UniProtKB-KW"/>
</dbReference>
<dbReference type="EC" id="2.1.1.72" evidence="2"/>
<dbReference type="PROSITE" id="PS00092">
    <property type="entry name" value="N6_MTASE"/>
    <property type="match status" value="1"/>
</dbReference>
<dbReference type="Proteomes" id="UP001562178">
    <property type="component" value="Unassembled WGS sequence"/>
</dbReference>
<dbReference type="RefSeq" id="WP_369461172.1">
    <property type="nucleotide sequence ID" value="NZ_JBGBDC010000011.1"/>
</dbReference>
<dbReference type="SUPFAM" id="SSF53335">
    <property type="entry name" value="S-adenosyl-L-methionine-dependent methyltransferases"/>
    <property type="match status" value="1"/>
</dbReference>
<dbReference type="PIRSF" id="PIRSF015855">
    <property type="entry name" value="TypeIII_Mtase_mKpnI"/>
    <property type="match status" value="1"/>
</dbReference>
<evidence type="ECO:0000259" key="7">
    <source>
        <dbReference type="Pfam" id="PF01555"/>
    </source>
</evidence>
<gene>
    <name evidence="8" type="ORF">AB7A72_21955</name>
</gene>
<dbReference type="InterPro" id="IPR002052">
    <property type="entry name" value="DNA_methylase_N6_adenine_CS"/>
</dbReference>
<evidence type="ECO:0000256" key="5">
    <source>
        <dbReference type="ARBA" id="ARBA00022691"/>
    </source>
</evidence>
<evidence type="ECO:0000256" key="6">
    <source>
        <dbReference type="ARBA" id="ARBA00047942"/>
    </source>
</evidence>
<evidence type="ECO:0000313" key="9">
    <source>
        <dbReference type="Proteomes" id="UP001562178"/>
    </source>
</evidence>
<keyword evidence="9" id="KW-1185">Reference proteome</keyword>
<keyword evidence="5" id="KW-0949">S-adenosyl-L-methionine</keyword>
<evidence type="ECO:0000313" key="8">
    <source>
        <dbReference type="EMBL" id="MEY2253698.1"/>
    </source>
</evidence>
<comment type="similarity">
    <text evidence="1">Belongs to the N(4)/N(6)-methyltransferase family.</text>
</comment>
<dbReference type="Gene3D" id="3.40.50.150">
    <property type="entry name" value="Vaccinia Virus protein VP39"/>
    <property type="match status" value="1"/>
</dbReference>
<evidence type="ECO:0000256" key="2">
    <source>
        <dbReference type="ARBA" id="ARBA00011900"/>
    </source>
</evidence>
<dbReference type="Pfam" id="PF01555">
    <property type="entry name" value="N6_N4_Mtase"/>
    <property type="match status" value="1"/>
</dbReference>
<evidence type="ECO:0000256" key="4">
    <source>
        <dbReference type="ARBA" id="ARBA00022679"/>
    </source>
</evidence>
<evidence type="ECO:0000256" key="1">
    <source>
        <dbReference type="ARBA" id="ARBA00006594"/>
    </source>
</evidence>
<keyword evidence="4 8" id="KW-0808">Transferase</keyword>
<dbReference type="InterPro" id="IPR002941">
    <property type="entry name" value="DNA_methylase_N4/N6"/>
</dbReference>
<dbReference type="InterPro" id="IPR002295">
    <property type="entry name" value="N4/N6-MTase_EcoPI_Mod-like"/>
</dbReference>
<organism evidence="8 9">
    <name type="scientific">Comamonas sediminis</name>
    <dbReference type="NCBI Taxonomy" id="1783360"/>
    <lineage>
        <taxon>Bacteria</taxon>
        <taxon>Pseudomonadati</taxon>
        <taxon>Pseudomonadota</taxon>
        <taxon>Betaproteobacteria</taxon>
        <taxon>Burkholderiales</taxon>
        <taxon>Comamonadaceae</taxon>
        <taxon>Comamonas</taxon>
    </lineage>
</organism>